<dbReference type="OrthoDB" id="10602285at2759"/>
<feature type="region of interest" description="Disordered" evidence="1">
    <location>
        <begin position="129"/>
        <end position="198"/>
    </location>
</feature>
<feature type="compositionally biased region" description="Low complexity" evidence="1">
    <location>
        <begin position="188"/>
        <end position="198"/>
    </location>
</feature>
<feature type="non-terminal residue" evidence="2">
    <location>
        <position position="1"/>
    </location>
</feature>
<dbReference type="Proteomes" id="UP001165082">
    <property type="component" value="Unassembled WGS sequence"/>
</dbReference>
<gene>
    <name evidence="2" type="ORF">TrRE_jg11081</name>
</gene>
<name>A0A9W7FHC4_9STRA</name>
<proteinExistence type="predicted"/>
<dbReference type="EMBL" id="BRXZ01000465">
    <property type="protein sequence ID" value="GMI12223.1"/>
    <property type="molecule type" value="Genomic_DNA"/>
</dbReference>
<organism evidence="2 3">
    <name type="scientific">Triparma retinervis</name>
    <dbReference type="NCBI Taxonomy" id="2557542"/>
    <lineage>
        <taxon>Eukaryota</taxon>
        <taxon>Sar</taxon>
        <taxon>Stramenopiles</taxon>
        <taxon>Ochrophyta</taxon>
        <taxon>Bolidophyceae</taxon>
        <taxon>Parmales</taxon>
        <taxon>Triparmaceae</taxon>
        <taxon>Triparma</taxon>
    </lineage>
</organism>
<feature type="compositionally biased region" description="Polar residues" evidence="1">
    <location>
        <begin position="159"/>
        <end position="176"/>
    </location>
</feature>
<comment type="caution">
    <text evidence="2">The sequence shown here is derived from an EMBL/GenBank/DDBJ whole genome shotgun (WGS) entry which is preliminary data.</text>
</comment>
<keyword evidence="3" id="KW-1185">Reference proteome</keyword>
<evidence type="ECO:0000313" key="3">
    <source>
        <dbReference type="Proteomes" id="UP001165082"/>
    </source>
</evidence>
<evidence type="ECO:0000256" key="1">
    <source>
        <dbReference type="SAM" id="MobiDB-lite"/>
    </source>
</evidence>
<sequence>TFVEEALQIHGLLSPPVPPTPFKQSTPITSWSDVTILAESLARNPAQSLASAHNTAAGALSLLKKVEEFITTAHGVDGVEVVNSCYAASPTASPALSSASASLIPSLQAIRISVLKAVTSSLFNAMYGATQNTPPTPPNVVAPTPAKKRGPNSAEYRASLTTPKPNMSSKSAQVTGSAGPLKKRAKHAAAAAAAATQN</sequence>
<reference evidence="2" key="1">
    <citation type="submission" date="2022-07" db="EMBL/GenBank/DDBJ databases">
        <title>Genome analysis of Parmales, a sister group of diatoms, reveals the evolutionary specialization of diatoms from phago-mixotrophs to photoautotrophs.</title>
        <authorList>
            <person name="Ban H."/>
            <person name="Sato S."/>
            <person name="Yoshikawa S."/>
            <person name="Kazumasa Y."/>
            <person name="Nakamura Y."/>
            <person name="Ichinomiya M."/>
            <person name="Saitoh K."/>
            <person name="Sato N."/>
            <person name="Blanc-Mathieu R."/>
            <person name="Endo H."/>
            <person name="Kuwata A."/>
            <person name="Ogata H."/>
        </authorList>
    </citation>
    <scope>NUCLEOTIDE SEQUENCE</scope>
</reference>
<protein>
    <submittedName>
        <fullName evidence="2">Uncharacterized protein</fullName>
    </submittedName>
</protein>
<evidence type="ECO:0000313" key="2">
    <source>
        <dbReference type="EMBL" id="GMI12223.1"/>
    </source>
</evidence>
<accession>A0A9W7FHC4</accession>
<dbReference type="AlphaFoldDB" id="A0A9W7FHC4"/>